<keyword evidence="4" id="KW-1185">Reference proteome</keyword>
<reference evidence="3 4" key="1">
    <citation type="journal article" date="2012" name="J. Virol.">
        <title>Complete Genome Sequences of 138 Mycobacteriophages.</title>
        <authorList>
            <consortium name="the Science Education Alliance Phage Hunters Advancing Genomics and Evolutionary Science Program"/>
            <consortium name="the KwaZulu-Natal Research Institute for Tuberculosis and HIV Mycobacterial Genetics Course Students"/>
            <consortium name="the Phage Hunters Integrating Research and Education Program"/>
            <person name="Hatfull G.F."/>
        </authorList>
    </citation>
    <scope>NUCLEOTIDE SEQUENCE [LARGE SCALE GENOMIC DNA]</scope>
</reference>
<accession>G8J7S0</accession>
<sequence>MATLYIQTYIRARGRSDGCRRTRHLAQTPPLPPIRLGTAAHADPARAETTTHTGEPMSNLTPEQLEAIAYIVLAFTGPPSMAYFLVKGLFK</sequence>
<evidence type="ECO:0000256" key="2">
    <source>
        <dbReference type="SAM" id="Phobius"/>
    </source>
</evidence>
<organism evidence="3 4">
    <name type="scientific">Mycobacterium phage DotProduct</name>
    <dbReference type="NCBI Taxonomy" id="2923008"/>
    <lineage>
        <taxon>Viruses</taxon>
        <taxon>Duplodnaviria</taxon>
        <taxon>Heunggongvirae</taxon>
        <taxon>Uroviricota</taxon>
        <taxon>Caudoviricetes</taxon>
        <taxon>Gracegardnervirinae</taxon>
        <taxon>Cheoctovirus</taxon>
        <taxon>Cheoctovirus dotproduct</taxon>
        <taxon>Mycobacterium virus DotProduct</taxon>
    </lineage>
</organism>
<keyword evidence="2" id="KW-1133">Transmembrane helix</keyword>
<name>G8J7S0_9CAUD</name>
<dbReference type="RefSeq" id="YP_009638429.1">
    <property type="nucleotide sequence ID" value="NC_042336.1"/>
</dbReference>
<keyword evidence="2" id="KW-0472">Membrane</keyword>
<gene>
    <name evidence="3" type="primary">68</name>
    <name evidence="3" type="ORF">DOTPRODUCT_68</name>
</gene>
<proteinExistence type="predicted"/>
<feature type="region of interest" description="Disordered" evidence="1">
    <location>
        <begin position="17"/>
        <end position="59"/>
    </location>
</feature>
<dbReference type="GeneID" id="40235199"/>
<feature type="compositionally biased region" description="Polar residues" evidence="1">
    <location>
        <begin position="48"/>
        <end position="59"/>
    </location>
</feature>
<dbReference type="EMBL" id="JN859129">
    <property type="protein sequence ID" value="AER14112.1"/>
    <property type="molecule type" value="Genomic_DNA"/>
</dbReference>
<evidence type="ECO:0000313" key="3">
    <source>
        <dbReference type="EMBL" id="AER14112.1"/>
    </source>
</evidence>
<evidence type="ECO:0000256" key="1">
    <source>
        <dbReference type="SAM" id="MobiDB-lite"/>
    </source>
</evidence>
<protein>
    <submittedName>
        <fullName evidence="3">Uncharacterized protein</fullName>
    </submittedName>
</protein>
<dbReference type="Proteomes" id="UP000007317">
    <property type="component" value="Segment"/>
</dbReference>
<keyword evidence="2" id="KW-0812">Transmembrane</keyword>
<evidence type="ECO:0000313" key="4">
    <source>
        <dbReference type="Proteomes" id="UP000007317"/>
    </source>
</evidence>
<dbReference type="KEGG" id="vg:40235199"/>
<feature type="transmembrane region" description="Helical" evidence="2">
    <location>
        <begin position="67"/>
        <end position="86"/>
    </location>
</feature>